<evidence type="ECO:0000256" key="1">
    <source>
        <dbReference type="ARBA" id="ARBA00004571"/>
    </source>
</evidence>
<evidence type="ECO:0000256" key="7">
    <source>
        <dbReference type="ARBA" id="ARBA00023136"/>
    </source>
</evidence>
<evidence type="ECO:0000256" key="8">
    <source>
        <dbReference type="ARBA" id="ARBA00023237"/>
    </source>
</evidence>
<dbReference type="NCBIfam" id="TIGR01785">
    <property type="entry name" value="TonB-hemin"/>
    <property type="match status" value="1"/>
</dbReference>
<feature type="domain" description="TonB-dependent receptor-like beta-barrel" evidence="13">
    <location>
        <begin position="280"/>
        <end position="696"/>
    </location>
</feature>
<keyword evidence="6 10" id="KW-0798">TonB box</keyword>
<keyword evidence="8 9" id="KW-0998">Cell outer membrane</keyword>
<dbReference type="Pfam" id="PF00593">
    <property type="entry name" value="TonB_dep_Rec_b-barrel"/>
    <property type="match status" value="1"/>
</dbReference>
<evidence type="ECO:0000313" key="15">
    <source>
        <dbReference type="EMBL" id="MCL7714527.1"/>
    </source>
</evidence>
<keyword evidence="12" id="KW-0732">Signal</keyword>
<dbReference type="InterPro" id="IPR036942">
    <property type="entry name" value="Beta-barrel_TonB_sf"/>
</dbReference>
<dbReference type="Pfam" id="PF07715">
    <property type="entry name" value="Plug"/>
    <property type="match status" value="1"/>
</dbReference>
<dbReference type="Gene3D" id="2.40.170.20">
    <property type="entry name" value="TonB-dependent receptor, beta-barrel domain"/>
    <property type="match status" value="1"/>
</dbReference>
<gene>
    <name evidence="15" type="ORF">K5L01_07725</name>
</gene>
<dbReference type="Gene3D" id="2.170.130.10">
    <property type="entry name" value="TonB-dependent receptor, plug domain"/>
    <property type="match status" value="1"/>
</dbReference>
<dbReference type="PANTHER" id="PTHR30069:SF41">
    <property type="entry name" value="HEME_HEMOPEXIN UTILIZATION PROTEIN C"/>
    <property type="match status" value="1"/>
</dbReference>
<dbReference type="PROSITE" id="PS52016">
    <property type="entry name" value="TONB_DEPENDENT_REC_3"/>
    <property type="match status" value="1"/>
</dbReference>
<protein>
    <submittedName>
        <fullName evidence="15">TonB-dependent receptor</fullName>
    </submittedName>
</protein>
<keyword evidence="3 9" id="KW-0813">Transport</keyword>
<keyword evidence="4 9" id="KW-1134">Transmembrane beta strand</keyword>
<dbReference type="EMBL" id="JAIKTS010000002">
    <property type="protein sequence ID" value="MCL7714527.1"/>
    <property type="molecule type" value="Genomic_DNA"/>
</dbReference>
<dbReference type="Proteomes" id="UP001431235">
    <property type="component" value="Unassembled WGS sequence"/>
</dbReference>
<evidence type="ECO:0000256" key="10">
    <source>
        <dbReference type="RuleBase" id="RU003357"/>
    </source>
</evidence>
<evidence type="ECO:0000259" key="13">
    <source>
        <dbReference type="Pfam" id="PF00593"/>
    </source>
</evidence>
<dbReference type="InterPro" id="IPR039426">
    <property type="entry name" value="TonB-dep_rcpt-like"/>
</dbReference>
<dbReference type="InterPro" id="IPR000531">
    <property type="entry name" value="Beta-barrel_TonB"/>
</dbReference>
<keyword evidence="7 9" id="KW-0472">Membrane</keyword>
<organism evidence="15 16">
    <name type="scientific">Stenotrophomonas mori</name>
    <dbReference type="NCBI Taxonomy" id="2871096"/>
    <lineage>
        <taxon>Bacteria</taxon>
        <taxon>Pseudomonadati</taxon>
        <taxon>Pseudomonadota</taxon>
        <taxon>Gammaproteobacteria</taxon>
        <taxon>Lysobacterales</taxon>
        <taxon>Lysobacteraceae</taxon>
        <taxon>Stenotrophomonas</taxon>
    </lineage>
</organism>
<evidence type="ECO:0000256" key="12">
    <source>
        <dbReference type="SAM" id="SignalP"/>
    </source>
</evidence>
<dbReference type="InterPro" id="IPR037066">
    <property type="entry name" value="Plug_dom_sf"/>
</dbReference>
<evidence type="ECO:0000313" key="16">
    <source>
        <dbReference type="Proteomes" id="UP001431235"/>
    </source>
</evidence>
<keyword evidence="15" id="KW-0675">Receptor</keyword>
<evidence type="ECO:0000256" key="3">
    <source>
        <dbReference type="ARBA" id="ARBA00022448"/>
    </source>
</evidence>
<evidence type="ECO:0000256" key="6">
    <source>
        <dbReference type="ARBA" id="ARBA00023077"/>
    </source>
</evidence>
<evidence type="ECO:0000256" key="9">
    <source>
        <dbReference type="PROSITE-ProRule" id="PRU01360"/>
    </source>
</evidence>
<accession>A0ABT0SGT6</accession>
<name>A0ABT0SGT6_9GAMM</name>
<dbReference type="RefSeq" id="WP_250063585.1">
    <property type="nucleotide sequence ID" value="NZ_JAIKTS010000002.1"/>
</dbReference>
<feature type="signal peptide" evidence="12">
    <location>
        <begin position="1"/>
        <end position="24"/>
    </location>
</feature>
<feature type="chain" id="PRO_5047096552" evidence="12">
    <location>
        <begin position="25"/>
        <end position="727"/>
    </location>
</feature>
<keyword evidence="5 9" id="KW-0812">Transmembrane</keyword>
<dbReference type="InterPro" id="IPR011276">
    <property type="entry name" value="TonB_haem/Hb_rcpt"/>
</dbReference>
<dbReference type="PANTHER" id="PTHR30069">
    <property type="entry name" value="TONB-DEPENDENT OUTER MEMBRANE RECEPTOR"/>
    <property type="match status" value="1"/>
</dbReference>
<comment type="caution">
    <text evidence="15">The sequence shown here is derived from an EMBL/GenBank/DDBJ whole genome shotgun (WGS) entry which is preliminary data.</text>
</comment>
<feature type="region of interest" description="Disordered" evidence="11">
    <location>
        <begin position="30"/>
        <end position="50"/>
    </location>
</feature>
<evidence type="ECO:0000259" key="14">
    <source>
        <dbReference type="Pfam" id="PF07715"/>
    </source>
</evidence>
<dbReference type="SUPFAM" id="SSF56935">
    <property type="entry name" value="Porins"/>
    <property type="match status" value="1"/>
</dbReference>
<evidence type="ECO:0000256" key="5">
    <source>
        <dbReference type="ARBA" id="ARBA00022692"/>
    </source>
</evidence>
<dbReference type="InterPro" id="IPR012910">
    <property type="entry name" value="Plug_dom"/>
</dbReference>
<evidence type="ECO:0000256" key="4">
    <source>
        <dbReference type="ARBA" id="ARBA00022452"/>
    </source>
</evidence>
<evidence type="ECO:0000256" key="2">
    <source>
        <dbReference type="ARBA" id="ARBA00009810"/>
    </source>
</evidence>
<dbReference type="CDD" id="cd01347">
    <property type="entry name" value="ligand_gated_channel"/>
    <property type="match status" value="1"/>
</dbReference>
<feature type="domain" description="TonB-dependent receptor plug" evidence="14">
    <location>
        <begin position="68"/>
        <end position="175"/>
    </location>
</feature>
<evidence type="ECO:0000256" key="11">
    <source>
        <dbReference type="SAM" id="MobiDB-lite"/>
    </source>
</evidence>
<keyword evidence="16" id="KW-1185">Reference proteome</keyword>
<proteinExistence type="inferred from homology"/>
<reference evidence="15 16" key="1">
    <citation type="submission" date="2021-08" db="EMBL/GenBank/DDBJ databases">
        <title>Novel members of of the genus Stenotrophomonas from differernt environment.</title>
        <authorList>
            <person name="Deng Y."/>
        </authorList>
    </citation>
    <scope>NUCLEOTIDE SEQUENCE [LARGE SCALE GENOMIC DNA]</scope>
    <source>
        <strain evidence="15 16">CPCC 101365</strain>
    </source>
</reference>
<comment type="similarity">
    <text evidence="2 9 10">Belongs to the TonB-dependent receptor family.</text>
</comment>
<sequence length="727" mass="80307">MHLSPLFSRLTLGIALGLASAAQAADGGSDAAAVGAAGDPDDGDRHPRAANLEQVTVTARRIKGDALSYPGAVSVLSTEVIEREQVGSMVDLLNLVPGFNLDYDLGRDIGRNFTLRGFGFADDDRIIVKVDGARRSFNFANQISTFSVDPDLLREVEVVRGSSSVVHGGGAFGGVVEMRTKDARDLLRGAERFGARVRLGWNHNNRQHGSAQLFGTNATRDFDYLLSLGFTEAGDHKLAGGQVVENDSSKRDGMLKLRYAPAPAHELHLKLQRSRQHVQNPWNTLWHLSEWADTVITGVHTQDDITASWTYDPASPWVRLAVDAFHNRTEYDRKVHDLQLIGQPDEYTGLIDRNRYGGINAQNIATFDTGAVHHVLQAGVDLTWRKEDQFDKYTRAYALLAAAEARDYGLYLQDNLSFGRRSQWDLLLAARYDRFEREAGRLSNPLPQESTETYRSQRWSPRLGLGWQATGVLRLFANYSEVFRAPSAFELYATGAGNPWTFWVPNLGLKAETGKEWEAGFALDLSQATGLDALLFKVNAFKGDFSDFISLVDIDPRPSVPGDTGPGGTLRGRLNQYRNLDAVERRGVEVEGSLRQGDWNGELVYSRLRVRDAHTRLDVPHAFADKLLLSAGYHIAPIGVDLGWRMNWYFAAPNNPPANAAGQPLIDRSFKTHDAFVSWRPAADEALRISGGVRNVFDQSVVTPGRPANSAQLGIGRSVFADISYQF</sequence>
<comment type="subcellular location">
    <subcellularLocation>
        <location evidence="1 9">Cell outer membrane</location>
        <topology evidence="1 9">Multi-pass membrane protein</topology>
    </subcellularLocation>
</comment>